<keyword evidence="1" id="KW-0489">Methyltransferase</keyword>
<dbReference type="PROSITE" id="PS01184">
    <property type="entry name" value="UBIE_2"/>
    <property type="match status" value="1"/>
</dbReference>
<dbReference type="Pfam" id="PF01209">
    <property type="entry name" value="Ubie_methyltran"/>
    <property type="match status" value="1"/>
</dbReference>
<dbReference type="InterPro" id="IPR023576">
    <property type="entry name" value="UbiE/COQ5_MeTrFase_CS"/>
</dbReference>
<dbReference type="EMBL" id="UINC01001113">
    <property type="protein sequence ID" value="SUZ71158.1"/>
    <property type="molecule type" value="Genomic_DNA"/>
</dbReference>
<evidence type="ECO:0000256" key="2">
    <source>
        <dbReference type="ARBA" id="ARBA00022679"/>
    </source>
</evidence>
<evidence type="ECO:0000256" key="1">
    <source>
        <dbReference type="ARBA" id="ARBA00022603"/>
    </source>
</evidence>
<gene>
    <name evidence="4" type="ORF">METZ01_LOCUS24012</name>
</gene>
<protein>
    <recommendedName>
        <fullName evidence="5">Demethylmenaquinone methyltransferase</fullName>
    </recommendedName>
</protein>
<reference evidence="4" key="1">
    <citation type="submission" date="2018-05" db="EMBL/GenBank/DDBJ databases">
        <authorList>
            <person name="Lanie J.A."/>
            <person name="Ng W.-L."/>
            <person name="Kazmierczak K.M."/>
            <person name="Andrzejewski T.M."/>
            <person name="Davidsen T.M."/>
            <person name="Wayne K.J."/>
            <person name="Tettelin H."/>
            <person name="Glass J.I."/>
            <person name="Rusch D."/>
            <person name="Podicherti R."/>
            <person name="Tsui H.-C.T."/>
            <person name="Winkler M.E."/>
        </authorList>
    </citation>
    <scope>NUCLEOTIDE SEQUENCE</scope>
</reference>
<dbReference type="GO" id="GO:0042181">
    <property type="term" value="P:ketone biosynthetic process"/>
    <property type="evidence" value="ECO:0007669"/>
    <property type="project" value="UniProtKB-ARBA"/>
</dbReference>
<keyword evidence="3" id="KW-0949">S-adenosyl-L-methionine</keyword>
<dbReference type="NCBIfam" id="NF001244">
    <property type="entry name" value="PRK00216.1-5"/>
    <property type="match status" value="1"/>
</dbReference>
<evidence type="ECO:0000256" key="3">
    <source>
        <dbReference type="ARBA" id="ARBA00022691"/>
    </source>
</evidence>
<dbReference type="PROSITE" id="PS51608">
    <property type="entry name" value="SAM_MT_UBIE"/>
    <property type="match status" value="1"/>
</dbReference>
<accession>A0A381PX40</accession>
<evidence type="ECO:0000313" key="4">
    <source>
        <dbReference type="EMBL" id="SUZ71158.1"/>
    </source>
</evidence>
<dbReference type="InterPro" id="IPR029063">
    <property type="entry name" value="SAM-dependent_MTases_sf"/>
</dbReference>
<keyword evidence="2" id="KW-0808">Transferase</keyword>
<proteinExistence type="inferred from homology"/>
<dbReference type="PANTHER" id="PTHR43591:SF24">
    <property type="entry name" value="2-METHOXY-6-POLYPRENYL-1,4-BENZOQUINOL METHYLASE, MITOCHONDRIAL"/>
    <property type="match status" value="1"/>
</dbReference>
<sequence>MAYTLPSAEEKSNYVEQKFDEIAKKYDHFNDVITFGMHRYWKKFVVRQTGLRPGDHCLDLCCGTGDIAREVLRQHPLCIVTGLDFSEEMLKIAESKNSKNSGIQFLLGDAMNIPFPDANFDAVTIGYGLRNVQNLNGCLQEILRVLKPGGVMVCLDVGKVRLPVIAELNNFYFFRIVPLIGNWLMPGQEMFHYLPHSSLEYPNQELLKHLMLEAGFQEAEIHDFVFGASTVHVAYKPTNNSK</sequence>
<dbReference type="PANTHER" id="PTHR43591">
    <property type="entry name" value="METHYLTRANSFERASE"/>
    <property type="match status" value="1"/>
</dbReference>
<dbReference type="NCBIfam" id="TIGR01934">
    <property type="entry name" value="MenG_MenH_UbiE"/>
    <property type="match status" value="1"/>
</dbReference>
<dbReference type="AlphaFoldDB" id="A0A381PX40"/>
<dbReference type="SUPFAM" id="SSF53335">
    <property type="entry name" value="S-adenosyl-L-methionine-dependent methyltransferases"/>
    <property type="match status" value="1"/>
</dbReference>
<dbReference type="Gene3D" id="3.40.50.150">
    <property type="entry name" value="Vaccinia Virus protein VP39"/>
    <property type="match status" value="1"/>
</dbReference>
<name>A0A381PX40_9ZZZZ</name>
<dbReference type="GO" id="GO:0032259">
    <property type="term" value="P:methylation"/>
    <property type="evidence" value="ECO:0007669"/>
    <property type="project" value="UniProtKB-KW"/>
</dbReference>
<dbReference type="GO" id="GO:0008168">
    <property type="term" value="F:methyltransferase activity"/>
    <property type="evidence" value="ECO:0007669"/>
    <property type="project" value="UniProtKB-KW"/>
</dbReference>
<dbReference type="CDD" id="cd02440">
    <property type="entry name" value="AdoMet_MTases"/>
    <property type="match status" value="1"/>
</dbReference>
<dbReference type="InterPro" id="IPR004033">
    <property type="entry name" value="UbiE/COQ5_MeTrFase"/>
</dbReference>
<dbReference type="HAMAP" id="MF_01813">
    <property type="entry name" value="MenG_UbiE_methyltr"/>
    <property type="match status" value="1"/>
</dbReference>
<organism evidence="4">
    <name type="scientific">marine metagenome</name>
    <dbReference type="NCBI Taxonomy" id="408172"/>
    <lineage>
        <taxon>unclassified sequences</taxon>
        <taxon>metagenomes</taxon>
        <taxon>ecological metagenomes</taxon>
    </lineage>
</organism>
<evidence type="ECO:0008006" key="5">
    <source>
        <dbReference type="Google" id="ProtNLM"/>
    </source>
</evidence>